<dbReference type="Proteomes" id="UP000177215">
    <property type="component" value="Unassembled WGS sequence"/>
</dbReference>
<dbReference type="PROSITE" id="PS00573">
    <property type="entry name" value="PYRIDINE_REDOX_2"/>
    <property type="match status" value="1"/>
</dbReference>
<dbReference type="Pfam" id="PF07992">
    <property type="entry name" value="Pyr_redox_2"/>
    <property type="match status" value="1"/>
</dbReference>
<comment type="caution">
    <text evidence="7">The sequence shown here is derived from an EMBL/GenBank/DDBJ whole genome shotgun (WGS) entry which is preliminary data.</text>
</comment>
<dbReference type="InterPro" id="IPR036188">
    <property type="entry name" value="FAD/NAD-bd_sf"/>
</dbReference>
<dbReference type="EMBL" id="MFMC01000026">
    <property type="protein sequence ID" value="OGG77123.1"/>
    <property type="molecule type" value="Genomic_DNA"/>
</dbReference>
<protein>
    <recommendedName>
        <fullName evidence="6">FAD/NAD(P)-binding domain-containing protein</fullName>
    </recommendedName>
</protein>
<dbReference type="InterPro" id="IPR023753">
    <property type="entry name" value="FAD/NAD-binding_dom"/>
</dbReference>
<keyword evidence="5" id="KW-0676">Redox-active center</keyword>
<dbReference type="Gene3D" id="3.50.50.60">
    <property type="entry name" value="FAD/NAD(P)-binding domain"/>
    <property type="match status" value="2"/>
</dbReference>
<evidence type="ECO:0000256" key="1">
    <source>
        <dbReference type="ARBA" id="ARBA00022630"/>
    </source>
</evidence>
<reference evidence="7 8" key="1">
    <citation type="journal article" date="2016" name="Nat. Commun.">
        <title>Thousands of microbial genomes shed light on interconnected biogeochemical processes in an aquifer system.</title>
        <authorList>
            <person name="Anantharaman K."/>
            <person name="Brown C.T."/>
            <person name="Hug L.A."/>
            <person name="Sharon I."/>
            <person name="Castelle C.J."/>
            <person name="Probst A.J."/>
            <person name="Thomas B.C."/>
            <person name="Singh A."/>
            <person name="Wilkins M.J."/>
            <person name="Karaoz U."/>
            <person name="Brodie E.L."/>
            <person name="Williams K.H."/>
            <person name="Hubbard S.S."/>
            <person name="Banfield J.F."/>
        </authorList>
    </citation>
    <scope>NUCLEOTIDE SEQUENCE [LARGE SCALE GENOMIC DNA]</scope>
</reference>
<proteinExistence type="predicted"/>
<dbReference type="AlphaFoldDB" id="A0A1F6EU38"/>
<feature type="domain" description="FAD/NAD(P)-binding" evidence="6">
    <location>
        <begin position="2"/>
        <end position="289"/>
    </location>
</feature>
<keyword evidence="3" id="KW-0560">Oxidoreductase</keyword>
<dbReference type="PANTHER" id="PTHR48105">
    <property type="entry name" value="THIOREDOXIN REDUCTASE 1-RELATED-RELATED"/>
    <property type="match status" value="1"/>
</dbReference>
<keyword evidence="4" id="KW-1015">Disulfide bond</keyword>
<dbReference type="SUPFAM" id="SSF51905">
    <property type="entry name" value="FAD/NAD(P)-binding domain"/>
    <property type="match status" value="1"/>
</dbReference>
<evidence type="ECO:0000256" key="3">
    <source>
        <dbReference type="ARBA" id="ARBA00023002"/>
    </source>
</evidence>
<accession>A0A1F6EU38</accession>
<evidence type="ECO:0000313" key="7">
    <source>
        <dbReference type="EMBL" id="OGG77123.1"/>
    </source>
</evidence>
<dbReference type="PRINTS" id="PR00368">
    <property type="entry name" value="FADPNR"/>
</dbReference>
<evidence type="ECO:0000256" key="4">
    <source>
        <dbReference type="ARBA" id="ARBA00023157"/>
    </source>
</evidence>
<evidence type="ECO:0000256" key="2">
    <source>
        <dbReference type="ARBA" id="ARBA00022827"/>
    </source>
</evidence>
<dbReference type="InterPro" id="IPR050097">
    <property type="entry name" value="Ferredoxin-NADP_redctase_2"/>
</dbReference>
<dbReference type="PRINTS" id="PR00469">
    <property type="entry name" value="PNDRDTASEII"/>
</dbReference>
<evidence type="ECO:0000313" key="8">
    <source>
        <dbReference type="Proteomes" id="UP000177215"/>
    </source>
</evidence>
<dbReference type="InterPro" id="IPR008255">
    <property type="entry name" value="Pyr_nucl-diS_OxRdtase_2_AS"/>
</dbReference>
<organism evidence="7 8">
    <name type="scientific">Candidatus Kaiserbacteria bacterium RIFCSPLOWO2_01_FULL_54_24</name>
    <dbReference type="NCBI Taxonomy" id="1798515"/>
    <lineage>
        <taxon>Bacteria</taxon>
        <taxon>Candidatus Kaiseribacteriota</taxon>
    </lineage>
</organism>
<evidence type="ECO:0000259" key="6">
    <source>
        <dbReference type="Pfam" id="PF07992"/>
    </source>
</evidence>
<gene>
    <name evidence="7" type="ORF">A3B35_00800</name>
</gene>
<evidence type="ECO:0000256" key="5">
    <source>
        <dbReference type="ARBA" id="ARBA00023284"/>
    </source>
</evidence>
<sequence length="307" mass="32921">MYDLAIVGGGPAAAAAAVYAARKRLKTLLVTEEWGGQSNVSADVQNWIGTASISGAELAKNLRAHVETYKGDCVEILFPMRATALIPSDDKVTVELKDGKKVEAKAALIASGARRRALEVPGAKEYDQKGLTYCASCDGPLFADKDVAVIGGGNAAFETALQLLAYCKTVTLVNRSETFRADETTVAAVRAHKNMRIITNAELLEVVGNKFVTGLKLKETKTGKENMLPVEGIFVEIGLLPNTEWIGDALEKSVVGQIKVDPRTHRTSHPRVWAAGDVTDGVYHQNNIAAGDAVKALEDIYVSLRRA</sequence>
<name>A0A1F6EU38_9BACT</name>
<keyword evidence="2" id="KW-0274">FAD</keyword>
<keyword evidence="1" id="KW-0285">Flavoprotein</keyword>
<dbReference type="GO" id="GO:0016668">
    <property type="term" value="F:oxidoreductase activity, acting on a sulfur group of donors, NAD(P) as acceptor"/>
    <property type="evidence" value="ECO:0007669"/>
    <property type="project" value="UniProtKB-ARBA"/>
</dbReference>